<reference evidence="3 4" key="1">
    <citation type="journal article" date="2020" name="Genome Biol. Evol.">
        <title>Rhizobium dioscoreae sp. nov., a plant growth-promoting bacterium isolated from yam (Dioscorea species).</title>
        <authorList>
            <person name="Ouyabe M."/>
            <person name="Tanaka N."/>
            <person name="Shiwa Y."/>
            <person name="Fujita N."/>
            <person name="Kikuno H."/>
            <person name="Babil P."/>
            <person name="Shiwachi H."/>
        </authorList>
    </citation>
    <scope>NUCLEOTIDE SEQUENCE [LARGE SCALE GENOMIC DNA]</scope>
    <source>
        <strain evidence="3 4">S-93</strain>
    </source>
</reference>
<dbReference type="PANTHER" id="PTHR40841">
    <property type="entry name" value="SIDEROPHORE TRIACETYLFUSARININE C ESTERASE"/>
    <property type="match status" value="1"/>
</dbReference>
<sequence>MSHTSSHNAAAILAPVTLPGCTFIDLKFDNADHPHRIFFYRPDKPAPREGWPILYLTDGNACFATAVDAVKVQASYPNGTNVAEGVIVAIGYPTDEPYDPLRRSWDLSPPPGRVYPPFFPDTPDVKTGGGERFLALIEDELKPWIEQQVPVDRSRQTLFGHSFGGLFTLYALFCKPDAFSRWISASPAIYWEDAAILSMEREFLDRHKEPLDMELHLSAGQYEGETLAPFHKGTAEEQKRQERARETRTIELARDMAERWAKLASSTETITFEEYAGENHMSVLPVALNRAVQIAFQRKKST</sequence>
<keyword evidence="2" id="KW-0378">Hydrolase</keyword>
<evidence type="ECO:0000256" key="2">
    <source>
        <dbReference type="ARBA" id="ARBA00022801"/>
    </source>
</evidence>
<accession>A0ABQ0Z080</accession>
<dbReference type="Gene3D" id="3.40.50.1820">
    <property type="entry name" value="alpha/beta hydrolase"/>
    <property type="match status" value="1"/>
</dbReference>
<evidence type="ECO:0000313" key="4">
    <source>
        <dbReference type="Proteomes" id="UP000390335"/>
    </source>
</evidence>
<dbReference type="InterPro" id="IPR052558">
    <property type="entry name" value="Siderophore_Hydrolase_D"/>
</dbReference>
<dbReference type="Pfam" id="PF00756">
    <property type="entry name" value="Esterase"/>
    <property type="match status" value="1"/>
</dbReference>
<gene>
    <name evidence="3" type="ORF">RsS93_13560</name>
</gene>
<dbReference type="EMBL" id="BLAJ01000002">
    <property type="protein sequence ID" value="GES48742.1"/>
    <property type="molecule type" value="Genomic_DNA"/>
</dbReference>
<dbReference type="Proteomes" id="UP000390335">
    <property type="component" value="Unassembled WGS sequence"/>
</dbReference>
<protein>
    <submittedName>
        <fullName evidence="3">Esterase</fullName>
    </submittedName>
</protein>
<evidence type="ECO:0000256" key="1">
    <source>
        <dbReference type="ARBA" id="ARBA00005622"/>
    </source>
</evidence>
<evidence type="ECO:0000313" key="3">
    <source>
        <dbReference type="EMBL" id="GES48742.1"/>
    </source>
</evidence>
<dbReference type="InterPro" id="IPR000801">
    <property type="entry name" value="Esterase-like"/>
</dbReference>
<keyword evidence="4" id="KW-1185">Reference proteome</keyword>
<proteinExistence type="inferred from homology"/>
<dbReference type="PANTHER" id="PTHR40841:SF2">
    <property type="entry name" value="SIDEROPHORE-DEGRADING ESTERASE (EUROFUNG)"/>
    <property type="match status" value="1"/>
</dbReference>
<dbReference type="SUPFAM" id="SSF53474">
    <property type="entry name" value="alpha/beta-Hydrolases"/>
    <property type="match status" value="1"/>
</dbReference>
<comment type="similarity">
    <text evidence="1">Belongs to the esterase D family.</text>
</comment>
<comment type="caution">
    <text evidence="3">The sequence shown here is derived from an EMBL/GenBank/DDBJ whole genome shotgun (WGS) entry which is preliminary data.</text>
</comment>
<name>A0ABQ0Z080_9HYPH</name>
<dbReference type="RefSeq" id="WP_152092875.1">
    <property type="nucleotide sequence ID" value="NZ_BLAJ01000002.1"/>
</dbReference>
<dbReference type="InterPro" id="IPR029058">
    <property type="entry name" value="AB_hydrolase_fold"/>
</dbReference>
<organism evidence="3 4">
    <name type="scientific">Rhizobium dioscoreae</name>
    <dbReference type="NCBI Taxonomy" id="2653122"/>
    <lineage>
        <taxon>Bacteria</taxon>
        <taxon>Pseudomonadati</taxon>
        <taxon>Pseudomonadota</taxon>
        <taxon>Alphaproteobacteria</taxon>
        <taxon>Hyphomicrobiales</taxon>
        <taxon>Rhizobiaceae</taxon>
        <taxon>Rhizobium/Agrobacterium group</taxon>
        <taxon>Rhizobium</taxon>
    </lineage>
</organism>